<comment type="subcellular location">
    <subcellularLocation>
        <location evidence="1">Nucleus</location>
    </subcellularLocation>
</comment>
<evidence type="ECO:0000313" key="9">
    <source>
        <dbReference type="EMBL" id="OBA25620.1"/>
    </source>
</evidence>
<dbReference type="PANTHER" id="PTHR11223:SF2">
    <property type="entry name" value="EXPORTIN-1"/>
    <property type="match status" value="1"/>
</dbReference>
<feature type="domain" description="Importin N-terminal" evidence="8">
    <location>
        <begin position="34"/>
        <end position="100"/>
    </location>
</feature>
<dbReference type="EMBL" id="LXPE01000062">
    <property type="protein sequence ID" value="OBA25620.1"/>
    <property type="molecule type" value="Genomic_DNA"/>
</dbReference>
<dbReference type="PROSITE" id="PS50166">
    <property type="entry name" value="IMPORTIN_B_NT"/>
    <property type="match status" value="1"/>
</dbReference>
<dbReference type="GO" id="GO:0005737">
    <property type="term" value="C:cytoplasm"/>
    <property type="evidence" value="ECO:0007669"/>
    <property type="project" value="TreeGrafter"/>
</dbReference>
<evidence type="ECO:0000256" key="3">
    <source>
        <dbReference type="ARBA" id="ARBA00022448"/>
    </source>
</evidence>
<dbReference type="InterPro" id="IPR045065">
    <property type="entry name" value="XPO1/5"/>
</dbReference>
<dbReference type="SMART" id="SM00913">
    <property type="entry name" value="IBN_N"/>
    <property type="match status" value="1"/>
</dbReference>
<comment type="similarity">
    <text evidence="2">Belongs to the exportin family.</text>
</comment>
<keyword evidence="6" id="KW-0539">Nucleus</keyword>
<evidence type="ECO:0000256" key="4">
    <source>
        <dbReference type="ARBA" id="ARBA00022816"/>
    </source>
</evidence>
<dbReference type="InterPro" id="IPR013598">
    <property type="entry name" value="Exportin-1/Importin-b-like"/>
</dbReference>
<dbReference type="Gene3D" id="1.25.10.10">
    <property type="entry name" value="Leucine-rich Repeat Variant"/>
    <property type="match status" value="1"/>
</dbReference>
<dbReference type="Pfam" id="PF18784">
    <property type="entry name" value="CRM1_repeat_2"/>
    <property type="match status" value="1"/>
</dbReference>
<dbReference type="SUPFAM" id="SSF48371">
    <property type="entry name" value="ARM repeat"/>
    <property type="match status" value="1"/>
</dbReference>
<protein>
    <recommendedName>
        <fullName evidence="7">Exportin-1</fullName>
    </recommendedName>
</protein>
<dbReference type="GO" id="GO:0031267">
    <property type="term" value="F:small GTPase binding"/>
    <property type="evidence" value="ECO:0007669"/>
    <property type="project" value="InterPro"/>
</dbReference>
<dbReference type="InterPro" id="IPR001494">
    <property type="entry name" value="Importin-beta_N"/>
</dbReference>
<dbReference type="Pfam" id="PF18787">
    <property type="entry name" value="CRM1_repeat_3"/>
    <property type="match status" value="1"/>
</dbReference>
<evidence type="ECO:0000256" key="5">
    <source>
        <dbReference type="ARBA" id="ARBA00022927"/>
    </source>
</evidence>
<dbReference type="GO" id="GO:0006611">
    <property type="term" value="P:protein export from nucleus"/>
    <property type="evidence" value="ECO:0007669"/>
    <property type="project" value="InterPro"/>
</dbReference>
<dbReference type="GO" id="GO:0000055">
    <property type="term" value="P:ribosomal large subunit export from nucleus"/>
    <property type="evidence" value="ECO:0007669"/>
    <property type="project" value="TreeGrafter"/>
</dbReference>
<keyword evidence="5" id="KW-0653">Protein transport</keyword>
<dbReference type="GO" id="GO:0005049">
    <property type="term" value="F:nuclear export signal receptor activity"/>
    <property type="evidence" value="ECO:0007669"/>
    <property type="project" value="InterPro"/>
</dbReference>
<dbReference type="Pfam" id="PF08767">
    <property type="entry name" value="CRM1_C"/>
    <property type="match status" value="1"/>
</dbReference>
<dbReference type="OrthoDB" id="27218at2759"/>
<dbReference type="GO" id="GO:0051028">
    <property type="term" value="P:mRNA transport"/>
    <property type="evidence" value="ECO:0007669"/>
    <property type="project" value="UniProtKB-KW"/>
</dbReference>
<dbReference type="PANTHER" id="PTHR11223">
    <property type="entry name" value="EXPORTIN 1/5"/>
    <property type="match status" value="1"/>
</dbReference>
<sequence length="1093" mass="124835">MEGILDFSKDLDISLLDNVVSTFYTGSGEQQKQAQVVLTSFQDYPDSWQKADQILQNSNNPQSKFIALGILDKLITSKWKLLPKEQRIGIRNFIAGMIVSLCTTQSTDKNLIKKSDLTLVQILKQDWPEEWPEFISEIVQSSQSSQEVCENNLVILKLLSEEIFDFSAEQMTQAKAMKLKTALSNEFKEIFNLCFNVITNEQQKTSLIKTSLECLLRYIQWIPPAFIFETTIIVTLSDKLLSSEITRSLALKCLTEIASLNLQNENVNPAIQNVILSYLKQTLTSINSFMPPNSNLKDIFLNSNNQTQAFLQDFAMFLTTYLTNHRVLLEERGLTNPEEKELNRTAHNYLIDLSRINERELFKICLEYWNTFTKALYEDMQDQISSNLSNSNNTLMKLKNMEFQVSTQQGAADPEYLSQYPLKKHIYEDICANLRIVIIENMAKPEEVLIVENDEGEIVREFVKESDTIQLYKSEKQALVYLTHLNVVNTENIMVNKLANQLDGSEWSWHNINTLCWAIGSISGAMSATTEKSFIVTVIRDLLILTEQKRGKDNKAIVASNIMYVVGQYPRFLKAHWRFLKTVIAKLFEFMHEKHEGVQDMACDTFFKIVEKCKRHFITIQDKETEPYLLTIIDHINDHICDLEPQQIHSFYKTCGIMVADENNEAQRETYLTKLMAHPNEAWKQITQLCLANPEMLLSSETVQIVSNIIKTNLATCSSVGSYFKSQILFIYSDMFRIYTIVSSLINEAVSKDGIIAAKTPKVRGLRSIKKDILKLMEAYISKASDIQNSIDILINPLLQAVLQDYFQNVPDAKDAEVLKCMATVVQKVGGSMPEGVILILQSVFECTLSMVTKDLTEYPEHRVEFYNLLKQINTKCFNALLQLPPAAFKLFVDSIFWAFKHNNRDIEVCGLDIALEVIQHIIKLPQQSDFVKNFYQQYYFTFISEIFAVLTDSDHKSGFSNQAALLMKLIAIVENGVITTPIYVPGQDAPEGTSNHDYLYGYMGNMLANALPNLSQGQIISFLQSLVKQCNSPKIFNGLLRDFLVQIKEFGGDPADYLYVEEIEREKLRLQQLELQNSARVGGLVKPSEFED</sequence>
<dbReference type="Proteomes" id="UP000092321">
    <property type="component" value="Unassembled WGS sequence"/>
</dbReference>
<evidence type="ECO:0000313" key="10">
    <source>
        <dbReference type="Proteomes" id="UP000092321"/>
    </source>
</evidence>
<keyword evidence="3" id="KW-0813">Transport</keyword>
<dbReference type="InterPro" id="IPR041123">
    <property type="entry name" value="CRM1_repeat"/>
</dbReference>
<dbReference type="GO" id="GO:0051170">
    <property type="term" value="P:import into nucleus"/>
    <property type="evidence" value="ECO:0007669"/>
    <property type="project" value="UniProtKB-ARBA"/>
</dbReference>
<evidence type="ECO:0000256" key="7">
    <source>
        <dbReference type="ARBA" id="ARBA00073514"/>
    </source>
</evidence>
<dbReference type="Pfam" id="PF03810">
    <property type="entry name" value="IBN_N"/>
    <property type="match status" value="1"/>
</dbReference>
<dbReference type="SMART" id="SM01102">
    <property type="entry name" value="CRM1_C"/>
    <property type="match status" value="1"/>
</dbReference>
<evidence type="ECO:0000256" key="1">
    <source>
        <dbReference type="ARBA" id="ARBA00004123"/>
    </source>
</evidence>
<dbReference type="InterPro" id="IPR016024">
    <property type="entry name" value="ARM-type_fold"/>
</dbReference>
<evidence type="ECO:0000256" key="2">
    <source>
        <dbReference type="ARBA" id="ARBA00009466"/>
    </source>
</evidence>
<evidence type="ECO:0000256" key="6">
    <source>
        <dbReference type="ARBA" id="ARBA00023242"/>
    </source>
</evidence>
<dbReference type="InterPro" id="IPR011989">
    <property type="entry name" value="ARM-like"/>
</dbReference>
<reference evidence="10" key="1">
    <citation type="journal article" date="2016" name="Proc. Natl. Acad. Sci. U.S.A.">
        <title>Comparative genomics of biotechnologically important yeasts.</title>
        <authorList>
            <person name="Riley R."/>
            <person name="Haridas S."/>
            <person name="Wolfe K.H."/>
            <person name="Lopes M.R."/>
            <person name="Hittinger C.T."/>
            <person name="Goeker M."/>
            <person name="Salamov A.A."/>
            <person name="Wisecaver J.H."/>
            <person name="Long T.M."/>
            <person name="Calvey C.H."/>
            <person name="Aerts A.L."/>
            <person name="Barry K.W."/>
            <person name="Choi C."/>
            <person name="Clum A."/>
            <person name="Coughlan A.Y."/>
            <person name="Deshpande S."/>
            <person name="Douglass A.P."/>
            <person name="Hanson S.J."/>
            <person name="Klenk H.-P."/>
            <person name="LaButti K.M."/>
            <person name="Lapidus A."/>
            <person name="Lindquist E.A."/>
            <person name="Lipzen A.M."/>
            <person name="Meier-Kolthoff J.P."/>
            <person name="Ohm R.A."/>
            <person name="Otillar R.P."/>
            <person name="Pangilinan J.L."/>
            <person name="Peng Y."/>
            <person name="Rokas A."/>
            <person name="Rosa C.A."/>
            <person name="Scheuner C."/>
            <person name="Sibirny A.A."/>
            <person name="Slot J.C."/>
            <person name="Stielow J.B."/>
            <person name="Sun H."/>
            <person name="Kurtzman C.P."/>
            <person name="Blackwell M."/>
            <person name="Grigoriev I.V."/>
            <person name="Jeffries T.W."/>
        </authorList>
    </citation>
    <scope>NUCLEOTIDE SEQUENCE [LARGE SCALE GENOMIC DNA]</scope>
    <source>
        <strain evidence="10">NRRL Y-1626</strain>
    </source>
</reference>
<organism evidence="9 10">
    <name type="scientific">Hanseniaspora valbyensis NRRL Y-1626</name>
    <dbReference type="NCBI Taxonomy" id="766949"/>
    <lineage>
        <taxon>Eukaryota</taxon>
        <taxon>Fungi</taxon>
        <taxon>Dikarya</taxon>
        <taxon>Ascomycota</taxon>
        <taxon>Saccharomycotina</taxon>
        <taxon>Saccharomycetes</taxon>
        <taxon>Saccharomycodales</taxon>
        <taxon>Saccharomycodaceae</taxon>
        <taxon>Hanseniaspora</taxon>
    </lineage>
</organism>
<dbReference type="GO" id="GO:0005634">
    <property type="term" value="C:nucleus"/>
    <property type="evidence" value="ECO:0007669"/>
    <property type="project" value="UniProtKB-SubCell"/>
</dbReference>
<keyword evidence="4" id="KW-0509">mRNA transport</keyword>
<name>A0A1B7TA73_9ASCO</name>
<evidence type="ECO:0000259" key="8">
    <source>
        <dbReference type="PROSITE" id="PS50166"/>
    </source>
</evidence>
<dbReference type="Pfam" id="PF08389">
    <property type="entry name" value="Xpo1"/>
    <property type="match status" value="1"/>
</dbReference>
<dbReference type="GO" id="GO:0000056">
    <property type="term" value="P:ribosomal small subunit export from nucleus"/>
    <property type="evidence" value="ECO:0007669"/>
    <property type="project" value="TreeGrafter"/>
</dbReference>
<keyword evidence="10" id="KW-1185">Reference proteome</keyword>
<accession>A0A1B7TA73</accession>
<dbReference type="InterPro" id="IPR041235">
    <property type="entry name" value="Exp1_repeat_2"/>
</dbReference>
<dbReference type="AlphaFoldDB" id="A0A1B7TA73"/>
<comment type="caution">
    <text evidence="9">The sequence shown here is derived from an EMBL/GenBank/DDBJ whole genome shotgun (WGS) entry which is preliminary data.</text>
</comment>
<dbReference type="FunFam" id="1.25.10.10:FF:001255">
    <property type="entry name" value="Exportin 1"/>
    <property type="match status" value="1"/>
</dbReference>
<proteinExistence type="inferred from homology"/>
<dbReference type="InterPro" id="IPR040485">
    <property type="entry name" value="XPO1_repeat_3"/>
</dbReference>
<dbReference type="InterPro" id="IPR014877">
    <property type="entry name" value="XPO1_C_dom"/>
</dbReference>
<dbReference type="Pfam" id="PF18777">
    <property type="entry name" value="CRM1_repeat"/>
    <property type="match status" value="1"/>
</dbReference>
<gene>
    <name evidence="9" type="ORF">HANVADRAFT_26719</name>
</gene>